<evidence type="ECO:0000313" key="3">
    <source>
        <dbReference type="Proteomes" id="UP001150259"/>
    </source>
</evidence>
<dbReference type="RefSeq" id="WP_272463335.1">
    <property type="nucleotide sequence ID" value="NZ_JAPFQL010000083.1"/>
</dbReference>
<gene>
    <name evidence="2" type="ORF">OO014_16060</name>
</gene>
<feature type="chain" id="PRO_5045686802" evidence="1">
    <location>
        <begin position="26"/>
        <end position="168"/>
    </location>
</feature>
<sequence>MRLSLRRIAAASGIAVFALGSSATAAGADAPDFVLTLPAGVACAGFDLGIEGTYGTWHWRDFTDRNGEVIRTIGAGTGSALTFRNLSTDATVSFRSNGAVAQTTYADDGTMSVRMMGHNVLILFPTDNPPGPTSTLYIGQVTFTVDADEVATIQSTSGKEIDICAALS</sequence>
<keyword evidence="1" id="KW-0732">Signal</keyword>
<evidence type="ECO:0000256" key="1">
    <source>
        <dbReference type="SAM" id="SignalP"/>
    </source>
</evidence>
<evidence type="ECO:0000313" key="2">
    <source>
        <dbReference type="EMBL" id="MDC5698770.1"/>
    </source>
</evidence>
<feature type="signal peptide" evidence="1">
    <location>
        <begin position="1"/>
        <end position="25"/>
    </location>
</feature>
<comment type="caution">
    <text evidence="2">The sequence shown here is derived from an EMBL/GenBank/DDBJ whole genome shotgun (WGS) entry which is preliminary data.</text>
</comment>
<name>A0ABT5GLM5_9MICO</name>
<dbReference type="Proteomes" id="UP001150259">
    <property type="component" value="Unassembled WGS sequence"/>
</dbReference>
<reference evidence="2 3" key="1">
    <citation type="submission" date="2022-11" db="EMBL/GenBank/DDBJ databases">
        <title>Anaerobic phenanthrene biodegradation by a DNRA strain PheN6.</title>
        <authorList>
            <person name="Zhang Z."/>
        </authorList>
    </citation>
    <scope>NUCLEOTIDE SEQUENCE [LARGE SCALE GENOMIC DNA]</scope>
    <source>
        <strain evidence="2 3">PheN6</strain>
    </source>
</reference>
<dbReference type="EMBL" id="JAPFQL010000083">
    <property type="protein sequence ID" value="MDC5698770.1"/>
    <property type="molecule type" value="Genomic_DNA"/>
</dbReference>
<accession>A0ABT5GLM5</accession>
<organism evidence="2 3">
    <name type="scientific">Intrasporangium calvum</name>
    <dbReference type="NCBI Taxonomy" id="53358"/>
    <lineage>
        <taxon>Bacteria</taxon>
        <taxon>Bacillati</taxon>
        <taxon>Actinomycetota</taxon>
        <taxon>Actinomycetes</taxon>
        <taxon>Micrococcales</taxon>
        <taxon>Intrasporangiaceae</taxon>
        <taxon>Intrasporangium</taxon>
    </lineage>
</organism>
<keyword evidence="3" id="KW-1185">Reference proteome</keyword>
<proteinExistence type="predicted"/>
<protein>
    <submittedName>
        <fullName evidence="2">Uncharacterized protein</fullName>
    </submittedName>
</protein>